<keyword evidence="2" id="KW-1185">Reference proteome</keyword>
<name>A0ACC2BL15_DIPCM</name>
<protein>
    <submittedName>
        <fullName evidence="1">Uncharacterized protein</fullName>
    </submittedName>
</protein>
<comment type="caution">
    <text evidence="1">The sequence shown here is derived from an EMBL/GenBank/DDBJ whole genome shotgun (WGS) entry which is preliminary data.</text>
</comment>
<dbReference type="EMBL" id="CM055105">
    <property type="protein sequence ID" value="KAJ7530473.1"/>
    <property type="molecule type" value="Genomic_DNA"/>
</dbReference>
<evidence type="ECO:0000313" key="2">
    <source>
        <dbReference type="Proteomes" id="UP001162992"/>
    </source>
</evidence>
<evidence type="ECO:0000313" key="1">
    <source>
        <dbReference type="EMBL" id="KAJ7530473.1"/>
    </source>
</evidence>
<dbReference type="Proteomes" id="UP001162992">
    <property type="component" value="Chromosome 14"/>
</dbReference>
<proteinExistence type="predicted"/>
<reference evidence="2" key="1">
    <citation type="journal article" date="2024" name="Proc. Natl. Acad. Sci. U.S.A.">
        <title>Extraordinary preservation of gene collinearity over three hundred million years revealed in homosporous lycophytes.</title>
        <authorList>
            <person name="Li C."/>
            <person name="Wickell D."/>
            <person name="Kuo L.Y."/>
            <person name="Chen X."/>
            <person name="Nie B."/>
            <person name="Liao X."/>
            <person name="Peng D."/>
            <person name="Ji J."/>
            <person name="Jenkins J."/>
            <person name="Williams M."/>
            <person name="Shu S."/>
            <person name="Plott C."/>
            <person name="Barry K."/>
            <person name="Rajasekar S."/>
            <person name="Grimwood J."/>
            <person name="Han X."/>
            <person name="Sun S."/>
            <person name="Hou Z."/>
            <person name="He W."/>
            <person name="Dai G."/>
            <person name="Sun C."/>
            <person name="Schmutz J."/>
            <person name="Leebens-Mack J.H."/>
            <person name="Li F.W."/>
            <person name="Wang L."/>
        </authorList>
    </citation>
    <scope>NUCLEOTIDE SEQUENCE [LARGE SCALE GENOMIC DNA]</scope>
    <source>
        <strain evidence="2">cv. PW_Plant_1</strain>
    </source>
</reference>
<organism evidence="1 2">
    <name type="scientific">Diphasiastrum complanatum</name>
    <name type="common">Issler's clubmoss</name>
    <name type="synonym">Lycopodium complanatum</name>
    <dbReference type="NCBI Taxonomy" id="34168"/>
    <lineage>
        <taxon>Eukaryota</taxon>
        <taxon>Viridiplantae</taxon>
        <taxon>Streptophyta</taxon>
        <taxon>Embryophyta</taxon>
        <taxon>Tracheophyta</taxon>
        <taxon>Lycopodiopsida</taxon>
        <taxon>Lycopodiales</taxon>
        <taxon>Lycopodiaceae</taxon>
        <taxon>Lycopodioideae</taxon>
        <taxon>Diphasiastrum</taxon>
    </lineage>
</organism>
<gene>
    <name evidence="1" type="ORF">O6H91_14G004900</name>
</gene>
<sequence>MQEMLLVARKNVKTAQDRAQFYANQKRQPRVYEEGAWVYLRIPKDSKVLRTGKCPKLSPRYAGPFRIVKKLHRNAYQLELPQGVKVHPVFHISRLKKRLGGKDDLMPQEDLIQLEDLSSFVPTEPQAIVDVCQRGLRNRQVTEYLVRWKGSSEDDDTWEKEHDLKLRFPGFLR</sequence>
<accession>A0ACC2BL15</accession>